<organism evidence="2 3">
    <name type="scientific">Protopolystoma xenopodis</name>
    <dbReference type="NCBI Taxonomy" id="117903"/>
    <lineage>
        <taxon>Eukaryota</taxon>
        <taxon>Metazoa</taxon>
        <taxon>Spiralia</taxon>
        <taxon>Lophotrochozoa</taxon>
        <taxon>Platyhelminthes</taxon>
        <taxon>Monogenea</taxon>
        <taxon>Polyopisthocotylea</taxon>
        <taxon>Polystomatidea</taxon>
        <taxon>Polystomatidae</taxon>
        <taxon>Protopolystoma</taxon>
    </lineage>
</organism>
<evidence type="ECO:0000256" key="1">
    <source>
        <dbReference type="SAM" id="MobiDB-lite"/>
    </source>
</evidence>
<evidence type="ECO:0000313" key="3">
    <source>
        <dbReference type="Proteomes" id="UP000784294"/>
    </source>
</evidence>
<accession>A0A448XMR6</accession>
<comment type="caution">
    <text evidence="2">The sequence shown here is derived from an EMBL/GenBank/DDBJ whole genome shotgun (WGS) entry which is preliminary data.</text>
</comment>
<reference evidence="2" key="1">
    <citation type="submission" date="2018-11" db="EMBL/GenBank/DDBJ databases">
        <authorList>
            <consortium name="Pathogen Informatics"/>
        </authorList>
    </citation>
    <scope>NUCLEOTIDE SEQUENCE</scope>
</reference>
<evidence type="ECO:0000313" key="2">
    <source>
        <dbReference type="EMBL" id="VEL40406.1"/>
    </source>
</evidence>
<dbReference type="Proteomes" id="UP000784294">
    <property type="component" value="Unassembled WGS sequence"/>
</dbReference>
<sequence length="116" mass="11839">MDSMPSVPTGSLLNRIRSRIASPEVGSTPASPGNSEGGEETQMLPGAGLVGSRIPATSNSNLGRANLRASCQASSTGVATPPTDTGVQGRQSIFSGGSSLKRRRNGPTSNYRHSGK</sequence>
<dbReference type="EMBL" id="CAAALY010264756">
    <property type="protein sequence ID" value="VEL40406.1"/>
    <property type="molecule type" value="Genomic_DNA"/>
</dbReference>
<proteinExistence type="predicted"/>
<dbReference type="AlphaFoldDB" id="A0A448XMR6"/>
<feature type="compositionally biased region" description="Polar residues" evidence="1">
    <location>
        <begin position="55"/>
        <end position="98"/>
    </location>
</feature>
<protein>
    <submittedName>
        <fullName evidence="2">Uncharacterized protein</fullName>
    </submittedName>
</protein>
<name>A0A448XMR6_9PLAT</name>
<feature type="compositionally biased region" description="Polar residues" evidence="1">
    <location>
        <begin position="1"/>
        <end position="12"/>
    </location>
</feature>
<gene>
    <name evidence="2" type="ORF">PXEA_LOCUS33846</name>
</gene>
<feature type="compositionally biased region" description="Polar residues" evidence="1">
    <location>
        <begin position="106"/>
        <end position="116"/>
    </location>
</feature>
<feature type="region of interest" description="Disordered" evidence="1">
    <location>
        <begin position="1"/>
        <end position="116"/>
    </location>
</feature>
<keyword evidence="3" id="KW-1185">Reference proteome</keyword>